<dbReference type="Pfam" id="PF01494">
    <property type="entry name" value="FAD_binding_3"/>
    <property type="match status" value="1"/>
</dbReference>
<sequence>MAPITDEAGNQRRVLVVGGGPAGSTAAFWLAKAGFDVQVAELSSVAPYGQGIDVTDEAVAVVRGMGVLDTIKANTTGETGFALLDDQAREIGSLGRNPSEAKEKGISPSQEIEIMRGTLTKILVDAAKAQNVQYRYGCTVSSIDQHAGGVTVKLSDSESPEDFTAIIGADGVASQTRKLSFPASANANPFVQTDTYCAYFSMEADRQTRVPYSRLQHADKGRAIWIRPIDAEGKKVSCYFIVTSPNNAKLQDIARPGATQGERKAFLEELYHDMDGVKQEAVRGMHQSTDFYFSRIVQVALPTWHEGRCGLVGDAAYCPSPLSGQGTTLALIGGYMIAGELAANPADPAAAFEEYQRKFQGYVKEEGSIPLGGKAPAIFEPQSRLGLWILRTAFWGITRSGLPQLLENLPSFQSEGPTKKFRLPQYAFA</sequence>
<proteinExistence type="predicted"/>
<comment type="caution">
    <text evidence="5">The sequence shown here is derived from an EMBL/GenBank/DDBJ whole genome shotgun (WGS) entry which is preliminary data.</text>
</comment>
<keyword evidence="3" id="KW-0560">Oxidoreductase</keyword>
<accession>A0ABR0E307</accession>
<dbReference type="EMBL" id="JAXOVC010000012">
    <property type="protein sequence ID" value="KAK4495523.1"/>
    <property type="molecule type" value="Genomic_DNA"/>
</dbReference>
<feature type="domain" description="FAD-binding" evidence="4">
    <location>
        <begin position="13"/>
        <end position="343"/>
    </location>
</feature>
<dbReference type="Gene3D" id="3.30.9.10">
    <property type="entry name" value="D-Amino Acid Oxidase, subunit A, domain 2"/>
    <property type="match status" value="1"/>
</dbReference>
<evidence type="ECO:0000256" key="3">
    <source>
        <dbReference type="ARBA" id="ARBA00023002"/>
    </source>
</evidence>
<evidence type="ECO:0000259" key="4">
    <source>
        <dbReference type="Pfam" id="PF01494"/>
    </source>
</evidence>
<evidence type="ECO:0000256" key="2">
    <source>
        <dbReference type="ARBA" id="ARBA00022827"/>
    </source>
</evidence>
<keyword evidence="6" id="KW-1185">Reference proteome</keyword>
<gene>
    <name evidence="5" type="ORF">PRZ48_013855</name>
</gene>
<evidence type="ECO:0000256" key="1">
    <source>
        <dbReference type="ARBA" id="ARBA00022630"/>
    </source>
</evidence>
<evidence type="ECO:0000313" key="5">
    <source>
        <dbReference type="EMBL" id="KAK4495523.1"/>
    </source>
</evidence>
<reference evidence="5 6" key="1">
    <citation type="journal article" date="2023" name="G3 (Bethesda)">
        <title>A chromosome-level genome assembly of Zasmidium syzygii isolated from banana leaves.</title>
        <authorList>
            <person name="van Westerhoven A.C."/>
            <person name="Mehrabi R."/>
            <person name="Talebi R."/>
            <person name="Steentjes M.B.F."/>
            <person name="Corcolon B."/>
            <person name="Chong P.A."/>
            <person name="Kema G.H.J."/>
            <person name="Seidl M.F."/>
        </authorList>
    </citation>
    <scope>NUCLEOTIDE SEQUENCE [LARGE SCALE GENOMIC DNA]</scope>
    <source>
        <strain evidence="5 6">P124</strain>
    </source>
</reference>
<dbReference type="Gene3D" id="3.50.50.60">
    <property type="entry name" value="FAD/NAD(P)-binding domain"/>
    <property type="match status" value="1"/>
</dbReference>
<protein>
    <recommendedName>
        <fullName evidence="4">FAD-binding domain-containing protein</fullName>
    </recommendedName>
</protein>
<dbReference type="PRINTS" id="PR00420">
    <property type="entry name" value="RNGMNOXGNASE"/>
</dbReference>
<keyword evidence="2" id="KW-0274">FAD</keyword>
<name>A0ABR0E307_ZASCE</name>
<keyword evidence="1" id="KW-0285">Flavoprotein</keyword>
<dbReference type="InterPro" id="IPR036188">
    <property type="entry name" value="FAD/NAD-bd_sf"/>
</dbReference>
<dbReference type="Proteomes" id="UP001305779">
    <property type="component" value="Unassembled WGS sequence"/>
</dbReference>
<evidence type="ECO:0000313" key="6">
    <source>
        <dbReference type="Proteomes" id="UP001305779"/>
    </source>
</evidence>
<organism evidence="5 6">
    <name type="scientific">Zasmidium cellare</name>
    <name type="common">Wine cellar mold</name>
    <name type="synonym">Racodium cellare</name>
    <dbReference type="NCBI Taxonomy" id="395010"/>
    <lineage>
        <taxon>Eukaryota</taxon>
        <taxon>Fungi</taxon>
        <taxon>Dikarya</taxon>
        <taxon>Ascomycota</taxon>
        <taxon>Pezizomycotina</taxon>
        <taxon>Dothideomycetes</taxon>
        <taxon>Dothideomycetidae</taxon>
        <taxon>Mycosphaerellales</taxon>
        <taxon>Mycosphaerellaceae</taxon>
        <taxon>Zasmidium</taxon>
    </lineage>
</organism>
<dbReference type="SUPFAM" id="SSF51905">
    <property type="entry name" value="FAD/NAD(P)-binding domain"/>
    <property type="match status" value="1"/>
</dbReference>
<dbReference type="PANTHER" id="PTHR46865">
    <property type="entry name" value="OXIDOREDUCTASE-RELATED"/>
    <property type="match status" value="1"/>
</dbReference>
<dbReference type="InterPro" id="IPR002938">
    <property type="entry name" value="FAD-bd"/>
</dbReference>
<dbReference type="PANTHER" id="PTHR46865:SF2">
    <property type="entry name" value="MONOOXYGENASE"/>
    <property type="match status" value="1"/>
</dbReference>
<dbReference type="InterPro" id="IPR051704">
    <property type="entry name" value="FAD_aromatic-hydroxylase"/>
</dbReference>